<dbReference type="Proteomes" id="UP000199379">
    <property type="component" value="Unassembled WGS sequence"/>
</dbReference>
<dbReference type="SMART" id="SM00347">
    <property type="entry name" value="HTH_MARR"/>
    <property type="match status" value="1"/>
</dbReference>
<accession>A0A1H7D3Q3</accession>
<dbReference type="STRING" id="1227549.SAMN05444007_109125"/>
<dbReference type="Pfam" id="PF12802">
    <property type="entry name" value="MarR_2"/>
    <property type="match status" value="1"/>
</dbReference>
<evidence type="ECO:0000313" key="3">
    <source>
        <dbReference type="Proteomes" id="UP000199379"/>
    </source>
</evidence>
<dbReference type="SUPFAM" id="SSF46785">
    <property type="entry name" value="Winged helix' DNA-binding domain"/>
    <property type="match status" value="1"/>
</dbReference>
<dbReference type="InterPro" id="IPR036390">
    <property type="entry name" value="WH_DNA-bd_sf"/>
</dbReference>
<dbReference type="InterPro" id="IPR039422">
    <property type="entry name" value="MarR/SlyA-like"/>
</dbReference>
<proteinExistence type="predicted"/>
<dbReference type="RefSeq" id="WP_092369155.1">
    <property type="nucleotide sequence ID" value="NZ_BMGV01000009.1"/>
</dbReference>
<dbReference type="PRINTS" id="PR00598">
    <property type="entry name" value="HTHMARR"/>
</dbReference>
<dbReference type="InterPro" id="IPR000835">
    <property type="entry name" value="HTH_MarR-typ"/>
</dbReference>
<dbReference type="EMBL" id="FNYD01000009">
    <property type="protein sequence ID" value="SEJ95477.1"/>
    <property type="molecule type" value="Genomic_DNA"/>
</dbReference>
<dbReference type="InterPro" id="IPR036388">
    <property type="entry name" value="WH-like_DNA-bd_sf"/>
</dbReference>
<dbReference type="PANTHER" id="PTHR33164:SF43">
    <property type="entry name" value="HTH-TYPE TRANSCRIPTIONAL REPRESSOR YETL"/>
    <property type="match status" value="1"/>
</dbReference>
<dbReference type="PANTHER" id="PTHR33164">
    <property type="entry name" value="TRANSCRIPTIONAL REGULATOR, MARR FAMILY"/>
    <property type="match status" value="1"/>
</dbReference>
<keyword evidence="3" id="KW-1185">Reference proteome</keyword>
<gene>
    <name evidence="2" type="ORF">SAMN05444007_109125</name>
</gene>
<reference evidence="2 3" key="1">
    <citation type="submission" date="2016-10" db="EMBL/GenBank/DDBJ databases">
        <authorList>
            <person name="de Groot N.N."/>
        </authorList>
    </citation>
    <scope>NUCLEOTIDE SEQUENCE [LARGE SCALE GENOMIC DNA]</scope>
    <source>
        <strain evidence="2 3">DSM 29340</strain>
    </source>
</reference>
<protein>
    <submittedName>
        <fullName evidence="2">DNA-binding transcriptional regulator, MarR family</fullName>
    </submittedName>
</protein>
<name>A0A1H7D3Q3_9RHOB</name>
<dbReference type="Gene3D" id="1.10.10.10">
    <property type="entry name" value="Winged helix-like DNA-binding domain superfamily/Winged helix DNA-binding domain"/>
    <property type="match status" value="1"/>
</dbReference>
<keyword evidence="2" id="KW-0238">DNA-binding</keyword>
<sequence length="162" mass="17998">MSGAADTRPDPEPMSKARLRLWLKLLKASKLIEEEIRRRLRIQHGSTLPRFDVMSALARAPEGLKMSEISRRLRVSNGNITGIVDKLANEGLALRVAVPGDRRANRVRLTPRGQQVFAEQAAAHEGWIDGILGGLDADDIDGMIHRLDHLTDTLEATDAQRH</sequence>
<dbReference type="AlphaFoldDB" id="A0A1H7D3Q3"/>
<organism evidence="2 3">
    <name type="scientific">Cribrihabitans marinus</name>
    <dbReference type="NCBI Taxonomy" id="1227549"/>
    <lineage>
        <taxon>Bacteria</taxon>
        <taxon>Pseudomonadati</taxon>
        <taxon>Pseudomonadota</taxon>
        <taxon>Alphaproteobacteria</taxon>
        <taxon>Rhodobacterales</taxon>
        <taxon>Paracoccaceae</taxon>
        <taxon>Cribrihabitans</taxon>
    </lineage>
</organism>
<evidence type="ECO:0000313" key="2">
    <source>
        <dbReference type="EMBL" id="SEJ95477.1"/>
    </source>
</evidence>
<dbReference type="GO" id="GO:0003677">
    <property type="term" value="F:DNA binding"/>
    <property type="evidence" value="ECO:0007669"/>
    <property type="project" value="UniProtKB-KW"/>
</dbReference>
<dbReference type="GO" id="GO:0003700">
    <property type="term" value="F:DNA-binding transcription factor activity"/>
    <property type="evidence" value="ECO:0007669"/>
    <property type="project" value="InterPro"/>
</dbReference>
<dbReference type="GO" id="GO:0006950">
    <property type="term" value="P:response to stress"/>
    <property type="evidence" value="ECO:0007669"/>
    <property type="project" value="TreeGrafter"/>
</dbReference>
<dbReference type="PROSITE" id="PS50995">
    <property type="entry name" value="HTH_MARR_2"/>
    <property type="match status" value="1"/>
</dbReference>
<evidence type="ECO:0000259" key="1">
    <source>
        <dbReference type="PROSITE" id="PS50995"/>
    </source>
</evidence>
<feature type="domain" description="HTH marR-type" evidence="1">
    <location>
        <begin position="18"/>
        <end position="152"/>
    </location>
</feature>
<dbReference type="OrthoDB" id="7063965at2"/>